<sequence>MSELRKLPYSTDAEEAVLGCIINNIDKLLFVGDVLDIEDFYWEKNKLIFKIIKKLYEKNINVDLITLLEEIKASGDVEVCGGISYITKLSVDGAFNNNINDYIRIIKDKANRRKLINVGKEIVLKSYEECEVNEVINEAEDLLHKISNNKNLENIEPVKVVLKEALNKIKETCTLEDDILGNSTGFLEIDETISGLQKGDFIVIAARPSMGKTAFALNIGQYASKKASVLIFSIEMTKKQLMERLLSSKCLIQFNNIKNGNLNDEEISKLVLSTNDLENRKVFIDDKTTNLLEMKAKCRYLKIKEGLDIVIIDYLQLVEGMEKSYSREQEIAKISRELKKLAKNLDVTVIVLSQLSRAAEQRNDHRPILSDLRESGSIEQDADIIMMLYRDEYYNKNSKDKNIAEIIIGKNRNGEVRTVKLGWIGKYQRFAPLVRRS</sequence>
<evidence type="ECO:0000256" key="8">
    <source>
        <dbReference type="ARBA" id="ARBA00023125"/>
    </source>
</evidence>
<evidence type="ECO:0000256" key="4">
    <source>
        <dbReference type="ARBA" id="ARBA00022741"/>
    </source>
</evidence>
<dbReference type="InterPro" id="IPR027417">
    <property type="entry name" value="P-loop_NTPase"/>
</dbReference>
<keyword evidence="15" id="KW-1185">Reference proteome</keyword>
<dbReference type="GO" id="GO:0003678">
    <property type="term" value="F:DNA helicase activity"/>
    <property type="evidence" value="ECO:0007669"/>
    <property type="project" value="UniProtKB-EC"/>
</dbReference>
<evidence type="ECO:0000256" key="2">
    <source>
        <dbReference type="ARBA" id="ARBA00022515"/>
    </source>
</evidence>
<dbReference type="Pfam" id="PF00772">
    <property type="entry name" value="DnaB"/>
    <property type="match status" value="1"/>
</dbReference>
<accession>A0ABR8PV29</accession>
<keyword evidence="7 12" id="KW-0067">ATP-binding</keyword>
<feature type="domain" description="SF4 helicase" evidence="13">
    <location>
        <begin position="175"/>
        <end position="437"/>
    </location>
</feature>
<organism evidence="14 15">
    <name type="scientific">Clostridium cibarium</name>
    <dbReference type="NCBI Taxonomy" id="2762247"/>
    <lineage>
        <taxon>Bacteria</taxon>
        <taxon>Bacillati</taxon>
        <taxon>Bacillota</taxon>
        <taxon>Clostridia</taxon>
        <taxon>Eubacteriales</taxon>
        <taxon>Clostridiaceae</taxon>
        <taxon>Clostridium</taxon>
    </lineage>
</organism>
<comment type="catalytic activity">
    <reaction evidence="10 12">
        <text>ATP + H2O = ADP + phosphate + H(+)</text>
        <dbReference type="Rhea" id="RHEA:13065"/>
        <dbReference type="ChEBI" id="CHEBI:15377"/>
        <dbReference type="ChEBI" id="CHEBI:15378"/>
        <dbReference type="ChEBI" id="CHEBI:30616"/>
        <dbReference type="ChEBI" id="CHEBI:43474"/>
        <dbReference type="ChEBI" id="CHEBI:456216"/>
        <dbReference type="EC" id="5.6.2.3"/>
    </reaction>
</comment>
<evidence type="ECO:0000256" key="12">
    <source>
        <dbReference type="RuleBase" id="RU362085"/>
    </source>
</evidence>
<dbReference type="Gene3D" id="3.40.50.300">
    <property type="entry name" value="P-loop containing nucleotide triphosphate hydrolases"/>
    <property type="match status" value="1"/>
</dbReference>
<comment type="similarity">
    <text evidence="1 12">Belongs to the helicase family. DnaB subfamily.</text>
</comment>
<dbReference type="InterPro" id="IPR016136">
    <property type="entry name" value="DNA_helicase_N/primase_C"/>
</dbReference>
<keyword evidence="4 12" id="KW-0547">Nucleotide-binding</keyword>
<keyword evidence="2 12" id="KW-0639">Primosome</keyword>
<reference evidence="14 15" key="1">
    <citation type="submission" date="2020-08" db="EMBL/GenBank/DDBJ databases">
        <title>A Genomic Blueprint of the Chicken Gut Microbiome.</title>
        <authorList>
            <person name="Gilroy R."/>
            <person name="Ravi A."/>
            <person name="Getino M."/>
            <person name="Pursley I."/>
            <person name="Horton D.L."/>
            <person name="Alikhan N.-F."/>
            <person name="Baker D."/>
            <person name="Gharbi K."/>
            <person name="Hall N."/>
            <person name="Watson M."/>
            <person name="Adriaenssens E.M."/>
            <person name="Foster-Nyarko E."/>
            <person name="Jarju S."/>
            <person name="Secka A."/>
            <person name="Antonio M."/>
            <person name="Oren A."/>
            <person name="Chaudhuri R."/>
            <person name="La Ragione R.M."/>
            <person name="Hildebrand F."/>
            <person name="Pallen M.J."/>
        </authorList>
    </citation>
    <scope>NUCLEOTIDE SEQUENCE [LARGE SCALE GENOMIC DNA]</scope>
    <source>
        <strain evidence="14 15">Sa3CVN1</strain>
    </source>
</reference>
<protein>
    <recommendedName>
        <fullName evidence="11 12">Replicative DNA helicase</fullName>
        <ecNumber evidence="11 12">5.6.2.3</ecNumber>
    </recommendedName>
</protein>
<comment type="function">
    <text evidence="12">The main replicative DNA helicase, it participates in initiation and elongation during chromosome replication. Travels ahead of the DNA replisome, separating dsDNA into templates for DNA synthesis. A processive ATP-dependent 5'-3' DNA helicase it has DNA-dependent ATPase activity.</text>
</comment>
<evidence type="ECO:0000256" key="1">
    <source>
        <dbReference type="ARBA" id="ARBA00008428"/>
    </source>
</evidence>
<evidence type="ECO:0000256" key="5">
    <source>
        <dbReference type="ARBA" id="ARBA00022801"/>
    </source>
</evidence>
<dbReference type="InterPro" id="IPR007693">
    <property type="entry name" value="DNA_helicase_DnaB-like_N"/>
</dbReference>
<dbReference type="Proteomes" id="UP000627781">
    <property type="component" value="Unassembled WGS sequence"/>
</dbReference>
<evidence type="ECO:0000256" key="7">
    <source>
        <dbReference type="ARBA" id="ARBA00022840"/>
    </source>
</evidence>
<dbReference type="EMBL" id="JACSRA010000018">
    <property type="protein sequence ID" value="MBD7912019.1"/>
    <property type="molecule type" value="Genomic_DNA"/>
</dbReference>
<dbReference type="Gene3D" id="1.10.860.10">
    <property type="entry name" value="DNAb Helicase, Chain A"/>
    <property type="match status" value="1"/>
</dbReference>
<name>A0ABR8PV29_9CLOT</name>
<gene>
    <name evidence="14" type="primary">dnaB</name>
    <name evidence="14" type="ORF">H9661_11685</name>
</gene>
<dbReference type="RefSeq" id="WP_191768905.1">
    <property type="nucleotide sequence ID" value="NZ_JACSRA010000018.1"/>
</dbReference>
<evidence type="ECO:0000313" key="15">
    <source>
        <dbReference type="Proteomes" id="UP000627781"/>
    </source>
</evidence>
<evidence type="ECO:0000313" key="14">
    <source>
        <dbReference type="EMBL" id="MBD7912019.1"/>
    </source>
</evidence>
<comment type="caution">
    <text evidence="14">The sequence shown here is derived from an EMBL/GenBank/DDBJ whole genome shotgun (WGS) entry which is preliminary data.</text>
</comment>
<dbReference type="InterPro" id="IPR003593">
    <property type="entry name" value="AAA+_ATPase"/>
</dbReference>
<evidence type="ECO:0000256" key="11">
    <source>
        <dbReference type="NCBIfam" id="TIGR00665"/>
    </source>
</evidence>
<evidence type="ECO:0000259" key="13">
    <source>
        <dbReference type="PROSITE" id="PS51199"/>
    </source>
</evidence>
<dbReference type="SUPFAM" id="SSF48024">
    <property type="entry name" value="N-terminal domain of DnaB helicase"/>
    <property type="match status" value="1"/>
</dbReference>
<dbReference type="SUPFAM" id="SSF52540">
    <property type="entry name" value="P-loop containing nucleoside triphosphate hydrolases"/>
    <property type="match status" value="1"/>
</dbReference>
<keyword evidence="3 12" id="KW-0235">DNA replication</keyword>
<keyword evidence="6 12" id="KW-0347">Helicase</keyword>
<keyword evidence="5 12" id="KW-0378">Hydrolase</keyword>
<dbReference type="InterPro" id="IPR007694">
    <property type="entry name" value="DNA_helicase_DnaB-like_C"/>
</dbReference>
<dbReference type="SMART" id="SM00382">
    <property type="entry name" value="AAA"/>
    <property type="match status" value="1"/>
</dbReference>
<dbReference type="InterPro" id="IPR007692">
    <property type="entry name" value="DNA_helicase_DnaB"/>
</dbReference>
<dbReference type="PANTHER" id="PTHR30153">
    <property type="entry name" value="REPLICATIVE DNA HELICASE DNAB"/>
    <property type="match status" value="1"/>
</dbReference>
<keyword evidence="9" id="KW-0413">Isomerase</keyword>
<proteinExistence type="inferred from homology"/>
<dbReference type="EC" id="5.6.2.3" evidence="11 12"/>
<dbReference type="GO" id="GO:0016787">
    <property type="term" value="F:hydrolase activity"/>
    <property type="evidence" value="ECO:0007669"/>
    <property type="project" value="UniProtKB-KW"/>
</dbReference>
<dbReference type="PROSITE" id="PS51199">
    <property type="entry name" value="SF4_HELICASE"/>
    <property type="match status" value="1"/>
</dbReference>
<dbReference type="NCBIfam" id="TIGR00665">
    <property type="entry name" value="DnaB"/>
    <property type="match status" value="1"/>
</dbReference>
<dbReference type="Pfam" id="PF03796">
    <property type="entry name" value="DnaB_C"/>
    <property type="match status" value="1"/>
</dbReference>
<evidence type="ECO:0000256" key="10">
    <source>
        <dbReference type="ARBA" id="ARBA00048954"/>
    </source>
</evidence>
<evidence type="ECO:0000256" key="6">
    <source>
        <dbReference type="ARBA" id="ARBA00022806"/>
    </source>
</evidence>
<dbReference type="PANTHER" id="PTHR30153:SF2">
    <property type="entry name" value="REPLICATIVE DNA HELICASE"/>
    <property type="match status" value="1"/>
</dbReference>
<evidence type="ECO:0000256" key="3">
    <source>
        <dbReference type="ARBA" id="ARBA00022705"/>
    </source>
</evidence>
<evidence type="ECO:0000256" key="9">
    <source>
        <dbReference type="ARBA" id="ARBA00023235"/>
    </source>
</evidence>
<dbReference type="CDD" id="cd00984">
    <property type="entry name" value="DnaB_C"/>
    <property type="match status" value="1"/>
</dbReference>
<keyword evidence="8 12" id="KW-0238">DNA-binding</keyword>
<dbReference type="InterPro" id="IPR036185">
    <property type="entry name" value="DNA_heli_DnaB-like_N_sf"/>
</dbReference>